<keyword evidence="3" id="KW-1185">Reference proteome</keyword>
<feature type="region of interest" description="Disordered" evidence="1">
    <location>
        <begin position="77"/>
        <end position="227"/>
    </location>
</feature>
<feature type="compositionally biased region" description="Basic and acidic residues" evidence="1">
    <location>
        <begin position="183"/>
        <end position="195"/>
    </location>
</feature>
<feature type="compositionally biased region" description="Basic and acidic residues" evidence="1">
    <location>
        <begin position="104"/>
        <end position="131"/>
    </location>
</feature>
<dbReference type="AlphaFoldDB" id="A0A316UN41"/>
<dbReference type="EMBL" id="KZ819672">
    <property type="protein sequence ID" value="PWN26374.1"/>
    <property type="molecule type" value="Genomic_DNA"/>
</dbReference>
<dbReference type="RefSeq" id="XP_025360986.1">
    <property type="nucleotide sequence ID" value="XM_025508881.1"/>
</dbReference>
<gene>
    <name evidence="2" type="ORF">BDZ90DRAFT_275473</name>
</gene>
<organism evidence="2 3">
    <name type="scientific">Jaminaea rosea</name>
    <dbReference type="NCBI Taxonomy" id="1569628"/>
    <lineage>
        <taxon>Eukaryota</taxon>
        <taxon>Fungi</taxon>
        <taxon>Dikarya</taxon>
        <taxon>Basidiomycota</taxon>
        <taxon>Ustilaginomycotina</taxon>
        <taxon>Exobasidiomycetes</taxon>
        <taxon>Microstromatales</taxon>
        <taxon>Microstromatales incertae sedis</taxon>
        <taxon>Jaminaea</taxon>
    </lineage>
</organism>
<proteinExistence type="predicted"/>
<dbReference type="OrthoDB" id="4590707at2759"/>
<feature type="compositionally biased region" description="Basic and acidic residues" evidence="1">
    <location>
        <begin position="204"/>
        <end position="218"/>
    </location>
</feature>
<sequence length="227" mass="23576">MVASRLALNTSRAALRRGVVAARTPVPRFSSSSSSSSGAASSAAETAKKFIPSSDAPWAISSALIFGSLFIYATSPSSKTHNEHGHITGAAHKPAQHGAGSSASDDKTGDDAVWKLEGGGEEKHEQTRTPEEADGEDEPEGNKHLADHAASKEAPEQKSPAGRDPSNETSGKENSNFQSGLKHAKDGDPVSDPKRVVAAANAAKQEKKAAKEGEKGELPEEEGEGDE</sequence>
<protein>
    <submittedName>
        <fullName evidence="2">Uncharacterized protein</fullName>
    </submittedName>
</protein>
<evidence type="ECO:0000256" key="1">
    <source>
        <dbReference type="SAM" id="MobiDB-lite"/>
    </source>
</evidence>
<name>A0A316UN41_9BASI</name>
<feature type="compositionally biased region" description="Polar residues" evidence="1">
    <location>
        <begin position="167"/>
        <end position="179"/>
    </location>
</feature>
<reference evidence="2 3" key="1">
    <citation type="journal article" date="2018" name="Mol. Biol. Evol.">
        <title>Broad Genomic Sampling Reveals a Smut Pathogenic Ancestry of the Fungal Clade Ustilaginomycotina.</title>
        <authorList>
            <person name="Kijpornyongpan T."/>
            <person name="Mondo S.J."/>
            <person name="Barry K."/>
            <person name="Sandor L."/>
            <person name="Lee J."/>
            <person name="Lipzen A."/>
            <person name="Pangilinan J."/>
            <person name="LaButti K."/>
            <person name="Hainaut M."/>
            <person name="Henrissat B."/>
            <person name="Grigoriev I.V."/>
            <person name="Spatafora J.W."/>
            <person name="Aime M.C."/>
        </authorList>
    </citation>
    <scope>NUCLEOTIDE SEQUENCE [LARGE SCALE GENOMIC DNA]</scope>
    <source>
        <strain evidence="2 3">MCA 5214</strain>
    </source>
</reference>
<accession>A0A316UN41</accession>
<dbReference type="Proteomes" id="UP000245884">
    <property type="component" value="Unassembled WGS sequence"/>
</dbReference>
<evidence type="ECO:0000313" key="3">
    <source>
        <dbReference type="Proteomes" id="UP000245884"/>
    </source>
</evidence>
<feature type="compositionally biased region" description="Basic and acidic residues" evidence="1">
    <location>
        <begin position="140"/>
        <end position="156"/>
    </location>
</feature>
<dbReference type="GeneID" id="37030704"/>
<evidence type="ECO:0000313" key="2">
    <source>
        <dbReference type="EMBL" id="PWN26374.1"/>
    </source>
</evidence>